<dbReference type="Proteomes" id="UP001589609">
    <property type="component" value="Unassembled WGS sequence"/>
</dbReference>
<evidence type="ECO:0000313" key="1">
    <source>
        <dbReference type="EMBL" id="MFB9759377.1"/>
    </source>
</evidence>
<proteinExistence type="predicted"/>
<keyword evidence="2" id="KW-1185">Reference proteome</keyword>
<organism evidence="1 2">
    <name type="scientific">Ectobacillus funiculus</name>
    <dbReference type="NCBI Taxonomy" id="137993"/>
    <lineage>
        <taxon>Bacteria</taxon>
        <taxon>Bacillati</taxon>
        <taxon>Bacillota</taxon>
        <taxon>Bacilli</taxon>
        <taxon>Bacillales</taxon>
        <taxon>Bacillaceae</taxon>
        <taxon>Ectobacillus</taxon>
    </lineage>
</organism>
<accession>A0ABV5WFI4</accession>
<name>A0ABV5WFI4_9BACI</name>
<gene>
    <name evidence="1" type="ORF">ACFFMS_13135</name>
</gene>
<reference evidence="1 2" key="1">
    <citation type="submission" date="2024-09" db="EMBL/GenBank/DDBJ databases">
        <authorList>
            <person name="Sun Q."/>
            <person name="Mori K."/>
        </authorList>
    </citation>
    <scope>NUCLEOTIDE SEQUENCE [LARGE SCALE GENOMIC DNA]</scope>
    <source>
        <strain evidence="1 2">JCM 11201</strain>
    </source>
</reference>
<protein>
    <submittedName>
        <fullName evidence="1">Uncharacterized protein</fullName>
    </submittedName>
</protein>
<dbReference type="EMBL" id="JBHMAF010000069">
    <property type="protein sequence ID" value="MFB9759377.1"/>
    <property type="molecule type" value="Genomic_DNA"/>
</dbReference>
<comment type="caution">
    <text evidence="1">The sequence shown here is derived from an EMBL/GenBank/DDBJ whole genome shotgun (WGS) entry which is preliminary data.</text>
</comment>
<evidence type="ECO:0000313" key="2">
    <source>
        <dbReference type="Proteomes" id="UP001589609"/>
    </source>
</evidence>
<sequence length="64" mass="7372">MANFHGPNLGYVVEQYEQYTNGTENVDPALKELFLTWGSPLSVETSHMKEIPNLYLLFLTIRQI</sequence>